<organism evidence="1">
    <name type="scientific">marine sediment metagenome</name>
    <dbReference type="NCBI Taxonomy" id="412755"/>
    <lineage>
        <taxon>unclassified sequences</taxon>
        <taxon>metagenomes</taxon>
        <taxon>ecological metagenomes</taxon>
    </lineage>
</organism>
<name>X1KLX9_9ZZZZ</name>
<proteinExistence type="predicted"/>
<gene>
    <name evidence="1" type="ORF">S06H3_12419</name>
</gene>
<reference evidence="1" key="1">
    <citation type="journal article" date="2014" name="Front. Microbiol.">
        <title>High frequency of phylogenetically diverse reductive dehalogenase-homologous genes in deep subseafloor sedimentary metagenomes.</title>
        <authorList>
            <person name="Kawai M."/>
            <person name="Futagami T."/>
            <person name="Toyoda A."/>
            <person name="Takaki Y."/>
            <person name="Nishi S."/>
            <person name="Hori S."/>
            <person name="Arai W."/>
            <person name="Tsubouchi T."/>
            <person name="Morono Y."/>
            <person name="Uchiyama I."/>
            <person name="Ito T."/>
            <person name="Fujiyama A."/>
            <person name="Inagaki F."/>
            <person name="Takami H."/>
        </authorList>
    </citation>
    <scope>NUCLEOTIDE SEQUENCE</scope>
    <source>
        <strain evidence="1">Expedition CK06-06</strain>
    </source>
</reference>
<sequence>MPLDNPIMPEGSPVRLTVPMLQVLEATGTFGTTPEYVFDGDVLTTAKAHAIDEYAQVLFLSSIRIKQWRQSGESNQDMDGSWKIQYLDDNDAWVDWVTGIPTAADGFGSWANALAEVLAKGLRLVAVTMDARDGKNYIKQLEVS</sequence>
<evidence type="ECO:0000313" key="1">
    <source>
        <dbReference type="EMBL" id="GAI07683.1"/>
    </source>
</evidence>
<dbReference type="Gene3D" id="2.60.120.260">
    <property type="entry name" value="Galactose-binding domain-like"/>
    <property type="match status" value="1"/>
</dbReference>
<dbReference type="AlphaFoldDB" id="X1KLX9"/>
<protein>
    <submittedName>
        <fullName evidence="1">Uncharacterized protein</fullName>
    </submittedName>
</protein>
<comment type="caution">
    <text evidence="1">The sequence shown here is derived from an EMBL/GenBank/DDBJ whole genome shotgun (WGS) entry which is preliminary data.</text>
</comment>
<dbReference type="EMBL" id="BARV01006079">
    <property type="protein sequence ID" value="GAI07683.1"/>
    <property type="molecule type" value="Genomic_DNA"/>
</dbReference>
<accession>X1KLX9</accession>